<name>A0A7K1TGJ3_9BACT</name>
<dbReference type="InterPro" id="IPR032710">
    <property type="entry name" value="NTF2-like_dom_sf"/>
</dbReference>
<dbReference type="Proteomes" id="UP000441336">
    <property type="component" value="Unassembled WGS sequence"/>
</dbReference>
<evidence type="ECO:0000313" key="3">
    <source>
        <dbReference type="Proteomes" id="UP000441336"/>
    </source>
</evidence>
<dbReference type="PANTHER" id="PTHR41252:SF1">
    <property type="entry name" value="BLR2505 PROTEIN"/>
    <property type="match status" value="1"/>
</dbReference>
<gene>
    <name evidence="2" type="ORF">GO988_14460</name>
</gene>
<organism evidence="2 3">
    <name type="scientific">Hymenobacter ginkgonis</name>
    <dbReference type="NCBI Taxonomy" id="2682976"/>
    <lineage>
        <taxon>Bacteria</taxon>
        <taxon>Pseudomonadati</taxon>
        <taxon>Bacteroidota</taxon>
        <taxon>Cytophagia</taxon>
        <taxon>Cytophagales</taxon>
        <taxon>Hymenobacteraceae</taxon>
        <taxon>Hymenobacter</taxon>
    </lineage>
</organism>
<protein>
    <recommendedName>
        <fullName evidence="1">SnoaL-like domain-containing protein</fullName>
    </recommendedName>
</protein>
<accession>A0A7K1TGJ3</accession>
<sequence>MPTPLETVKRAYALLAAQDVPAYFALLDPAVELRQTAQLPWGGQHQGYAGVQEFLTAMQPLIAAQVAITSFIEAGDAVCAIGHTRGTALQTQQPFDCRLVHVWTVRNGLITRLEAYIDTAAMRHALGSGGA</sequence>
<proteinExistence type="predicted"/>
<dbReference type="InterPro" id="IPR037401">
    <property type="entry name" value="SnoaL-like"/>
</dbReference>
<dbReference type="AlphaFoldDB" id="A0A7K1TGJ3"/>
<dbReference type="Gene3D" id="3.10.450.50">
    <property type="match status" value="1"/>
</dbReference>
<comment type="caution">
    <text evidence="2">The sequence shown here is derived from an EMBL/GenBank/DDBJ whole genome shotgun (WGS) entry which is preliminary data.</text>
</comment>
<dbReference type="SUPFAM" id="SSF54427">
    <property type="entry name" value="NTF2-like"/>
    <property type="match status" value="1"/>
</dbReference>
<evidence type="ECO:0000313" key="2">
    <source>
        <dbReference type="EMBL" id="MVN77535.1"/>
    </source>
</evidence>
<dbReference type="RefSeq" id="WP_157566652.1">
    <property type="nucleotide sequence ID" value="NZ_WQKZ01000003.1"/>
</dbReference>
<evidence type="ECO:0000259" key="1">
    <source>
        <dbReference type="Pfam" id="PF12680"/>
    </source>
</evidence>
<keyword evidence="3" id="KW-1185">Reference proteome</keyword>
<dbReference type="Pfam" id="PF12680">
    <property type="entry name" value="SnoaL_2"/>
    <property type="match status" value="1"/>
</dbReference>
<feature type="domain" description="SnoaL-like" evidence="1">
    <location>
        <begin position="8"/>
        <end position="112"/>
    </location>
</feature>
<reference evidence="2 3" key="1">
    <citation type="submission" date="2019-12" db="EMBL/GenBank/DDBJ databases">
        <title>Hymenobacter sp. HMF4947 Genome sequencing and assembly.</title>
        <authorList>
            <person name="Kang H."/>
            <person name="Cha I."/>
            <person name="Kim H."/>
            <person name="Joh K."/>
        </authorList>
    </citation>
    <scope>NUCLEOTIDE SEQUENCE [LARGE SCALE GENOMIC DNA]</scope>
    <source>
        <strain evidence="2 3">HMF4947</strain>
    </source>
</reference>
<dbReference type="EMBL" id="WQKZ01000003">
    <property type="protein sequence ID" value="MVN77535.1"/>
    <property type="molecule type" value="Genomic_DNA"/>
</dbReference>
<dbReference type="PANTHER" id="PTHR41252">
    <property type="entry name" value="BLR2505 PROTEIN"/>
    <property type="match status" value="1"/>
</dbReference>